<evidence type="ECO:0000313" key="3">
    <source>
        <dbReference type="Proteomes" id="UP000015105"/>
    </source>
</evidence>
<dbReference type="AlphaFoldDB" id="A0A453D827"/>
<feature type="compositionally biased region" description="Acidic residues" evidence="1">
    <location>
        <begin position="163"/>
        <end position="176"/>
    </location>
</feature>
<organism evidence="2 3">
    <name type="scientific">Aegilops tauschii subsp. strangulata</name>
    <name type="common">Goatgrass</name>
    <dbReference type="NCBI Taxonomy" id="200361"/>
    <lineage>
        <taxon>Eukaryota</taxon>
        <taxon>Viridiplantae</taxon>
        <taxon>Streptophyta</taxon>
        <taxon>Embryophyta</taxon>
        <taxon>Tracheophyta</taxon>
        <taxon>Spermatophyta</taxon>
        <taxon>Magnoliopsida</taxon>
        <taxon>Liliopsida</taxon>
        <taxon>Poales</taxon>
        <taxon>Poaceae</taxon>
        <taxon>BOP clade</taxon>
        <taxon>Pooideae</taxon>
        <taxon>Triticodae</taxon>
        <taxon>Triticeae</taxon>
        <taxon>Triticinae</taxon>
        <taxon>Aegilops</taxon>
    </lineage>
</organism>
<evidence type="ECO:0000313" key="2">
    <source>
        <dbReference type="EnsemblPlants" id="AET2Gv21133700.2"/>
    </source>
</evidence>
<reference evidence="2" key="3">
    <citation type="journal article" date="2017" name="Nature">
        <title>Genome sequence of the progenitor of the wheat D genome Aegilops tauschii.</title>
        <authorList>
            <person name="Luo M.C."/>
            <person name="Gu Y.Q."/>
            <person name="Puiu D."/>
            <person name="Wang H."/>
            <person name="Twardziok S.O."/>
            <person name="Deal K.R."/>
            <person name="Huo N."/>
            <person name="Zhu T."/>
            <person name="Wang L."/>
            <person name="Wang Y."/>
            <person name="McGuire P.E."/>
            <person name="Liu S."/>
            <person name="Long H."/>
            <person name="Ramasamy R.K."/>
            <person name="Rodriguez J.C."/>
            <person name="Van S.L."/>
            <person name="Yuan L."/>
            <person name="Wang Z."/>
            <person name="Xia Z."/>
            <person name="Xiao L."/>
            <person name="Anderson O.D."/>
            <person name="Ouyang S."/>
            <person name="Liang Y."/>
            <person name="Zimin A.V."/>
            <person name="Pertea G."/>
            <person name="Qi P."/>
            <person name="Bennetzen J.L."/>
            <person name="Dai X."/>
            <person name="Dawson M.W."/>
            <person name="Muller H.G."/>
            <person name="Kugler K."/>
            <person name="Rivarola-Duarte L."/>
            <person name="Spannagl M."/>
            <person name="Mayer K.F.X."/>
            <person name="Lu F.H."/>
            <person name="Bevan M.W."/>
            <person name="Leroy P."/>
            <person name="Li P."/>
            <person name="You F.M."/>
            <person name="Sun Q."/>
            <person name="Liu Z."/>
            <person name="Lyons E."/>
            <person name="Wicker T."/>
            <person name="Salzberg S.L."/>
            <person name="Devos K.M."/>
            <person name="Dvorak J."/>
        </authorList>
    </citation>
    <scope>NUCLEOTIDE SEQUENCE [LARGE SCALE GENOMIC DNA]</scope>
    <source>
        <strain evidence="2">cv. AL8/78</strain>
    </source>
</reference>
<reference evidence="3" key="1">
    <citation type="journal article" date="2014" name="Science">
        <title>Ancient hybridizations among the ancestral genomes of bread wheat.</title>
        <authorList>
            <consortium name="International Wheat Genome Sequencing Consortium,"/>
            <person name="Marcussen T."/>
            <person name="Sandve S.R."/>
            <person name="Heier L."/>
            <person name="Spannagl M."/>
            <person name="Pfeifer M."/>
            <person name="Jakobsen K.S."/>
            <person name="Wulff B.B."/>
            <person name="Steuernagel B."/>
            <person name="Mayer K.F."/>
            <person name="Olsen O.A."/>
        </authorList>
    </citation>
    <scope>NUCLEOTIDE SEQUENCE [LARGE SCALE GENOMIC DNA]</scope>
    <source>
        <strain evidence="3">cv. AL8/78</strain>
    </source>
</reference>
<reference evidence="2" key="4">
    <citation type="submission" date="2019-03" db="UniProtKB">
        <authorList>
            <consortium name="EnsemblPlants"/>
        </authorList>
    </citation>
    <scope>IDENTIFICATION</scope>
</reference>
<evidence type="ECO:0000256" key="1">
    <source>
        <dbReference type="SAM" id="MobiDB-lite"/>
    </source>
</evidence>
<sequence>LASFFISSPAFHTSLPSGPALSTPPNHRITRAMVGPSPSPSGSSRRLSELLEEQQEPFSLHLYLLEKGCSPTTLDPAGGCGVASLPCWPRSRGTSPAPRRVTVSKRTPASGLLSKFLHGTAAPASTKRKKKLRSAAIGPCSVEGEKTASKRKNAVEARRAEAKDDEGESYDDDDDDSSKQLSPVSVLERRPFEKPPRAYAEKAIVVLRELLDAARKPALLQRKVAIESSKSGDVLMETSTTTTTTPAPPPAPAPARTDRATSVAHLNQMFEAKEHDLVPLDMPGERGDAGLGRWDVGAELAVAVLEELTEEVVVELMGMVHHEDANTIDVKQCWLLPNC</sequence>
<feature type="compositionally biased region" description="Basic and acidic residues" evidence="1">
    <location>
        <begin position="143"/>
        <end position="162"/>
    </location>
</feature>
<accession>A0A453D827</accession>
<keyword evidence="3" id="KW-1185">Reference proteome</keyword>
<feature type="region of interest" description="Disordered" evidence="1">
    <location>
        <begin position="238"/>
        <end position="257"/>
    </location>
</feature>
<feature type="region of interest" description="Disordered" evidence="1">
    <location>
        <begin position="86"/>
        <end position="189"/>
    </location>
</feature>
<dbReference type="Proteomes" id="UP000015105">
    <property type="component" value="Chromosome 2D"/>
</dbReference>
<protein>
    <submittedName>
        <fullName evidence="2">Uncharacterized protein</fullName>
    </submittedName>
</protein>
<dbReference type="PANTHER" id="PTHR36885:SF3">
    <property type="entry name" value="OS12G0485150 PROTEIN"/>
    <property type="match status" value="1"/>
</dbReference>
<reference evidence="3" key="2">
    <citation type="journal article" date="2017" name="Nat. Plants">
        <title>The Aegilops tauschii genome reveals multiple impacts of transposons.</title>
        <authorList>
            <person name="Zhao G."/>
            <person name="Zou C."/>
            <person name="Li K."/>
            <person name="Wang K."/>
            <person name="Li T."/>
            <person name="Gao L."/>
            <person name="Zhang X."/>
            <person name="Wang H."/>
            <person name="Yang Z."/>
            <person name="Liu X."/>
            <person name="Jiang W."/>
            <person name="Mao L."/>
            <person name="Kong X."/>
            <person name="Jiao Y."/>
            <person name="Jia J."/>
        </authorList>
    </citation>
    <scope>NUCLEOTIDE SEQUENCE [LARGE SCALE GENOMIC DNA]</scope>
    <source>
        <strain evidence="3">cv. AL8/78</strain>
    </source>
</reference>
<dbReference type="EnsemblPlants" id="AET2Gv21133700.2">
    <property type="protein sequence ID" value="AET2Gv21133700.2"/>
    <property type="gene ID" value="AET2Gv21133700"/>
</dbReference>
<dbReference type="PANTHER" id="PTHR36885">
    <property type="entry name" value="EXPRESSED PROTEIN"/>
    <property type="match status" value="1"/>
</dbReference>
<name>A0A453D827_AEGTS</name>
<reference evidence="2" key="5">
    <citation type="journal article" date="2021" name="G3 (Bethesda)">
        <title>Aegilops tauschii genome assembly Aet v5.0 features greater sequence contiguity and improved annotation.</title>
        <authorList>
            <person name="Wang L."/>
            <person name="Zhu T."/>
            <person name="Rodriguez J.C."/>
            <person name="Deal K.R."/>
            <person name="Dubcovsky J."/>
            <person name="McGuire P.E."/>
            <person name="Lux T."/>
            <person name="Spannagl M."/>
            <person name="Mayer K.F.X."/>
            <person name="Baldrich P."/>
            <person name="Meyers B.C."/>
            <person name="Huo N."/>
            <person name="Gu Y.Q."/>
            <person name="Zhou H."/>
            <person name="Devos K.M."/>
            <person name="Bennetzen J.L."/>
            <person name="Unver T."/>
            <person name="Budak H."/>
            <person name="Gulick P.J."/>
            <person name="Galiba G."/>
            <person name="Kalapos B."/>
            <person name="Nelson D.R."/>
            <person name="Li P."/>
            <person name="You F.M."/>
            <person name="Luo M.C."/>
            <person name="Dvorak J."/>
        </authorList>
    </citation>
    <scope>NUCLEOTIDE SEQUENCE [LARGE SCALE GENOMIC DNA]</scope>
    <source>
        <strain evidence="2">cv. AL8/78</strain>
    </source>
</reference>
<proteinExistence type="predicted"/>
<dbReference type="Gramene" id="AET2Gv21133700.2">
    <property type="protein sequence ID" value="AET2Gv21133700.2"/>
    <property type="gene ID" value="AET2Gv21133700"/>
</dbReference>